<dbReference type="EMBL" id="JACHBW010000004">
    <property type="protein sequence ID" value="MBB6101963.1"/>
    <property type="molecule type" value="Genomic_DNA"/>
</dbReference>
<organism evidence="1 2">
    <name type="scientific">Paraburkholderia bannensis</name>
    <dbReference type="NCBI Taxonomy" id="765414"/>
    <lineage>
        <taxon>Bacteria</taxon>
        <taxon>Pseudomonadati</taxon>
        <taxon>Pseudomonadota</taxon>
        <taxon>Betaproteobacteria</taxon>
        <taxon>Burkholderiales</taxon>
        <taxon>Burkholderiaceae</taxon>
        <taxon>Paraburkholderia</taxon>
    </lineage>
</organism>
<evidence type="ECO:0000313" key="1">
    <source>
        <dbReference type="EMBL" id="MBB6101963.1"/>
    </source>
</evidence>
<name>A0A7W9TV17_9BURK</name>
<evidence type="ECO:0000313" key="2">
    <source>
        <dbReference type="Proteomes" id="UP000571554"/>
    </source>
</evidence>
<evidence type="ECO:0008006" key="3">
    <source>
        <dbReference type="Google" id="ProtNLM"/>
    </source>
</evidence>
<sequence>MTPALGATSAENGYRAFIALSQRLTGRTRFDAVLGQRIYTALVLADSRFERNVRALNRWLQGHGGVPSDIVTAALKPESPELAAAVSDVVRAWYLGLIGQTPNVRVLAYEKALMFDAVDDVLTIPSYCRDLPFYWALKPPDFAVPTASLD</sequence>
<dbReference type="AlphaFoldDB" id="A0A7W9TV17"/>
<dbReference type="Pfam" id="PF12318">
    <property type="entry name" value="FAD-SLDH"/>
    <property type="match status" value="1"/>
</dbReference>
<reference evidence="1 2" key="1">
    <citation type="submission" date="2020-08" db="EMBL/GenBank/DDBJ databases">
        <title>Above-ground endophytic microbial communities from plants in different locations in the United States.</title>
        <authorList>
            <person name="Frank C."/>
        </authorList>
    </citation>
    <scope>NUCLEOTIDE SEQUENCE [LARGE SCALE GENOMIC DNA]</scope>
    <source>
        <strain evidence="1 2">WP4_2_2</strain>
    </source>
</reference>
<dbReference type="Proteomes" id="UP000571554">
    <property type="component" value="Unassembled WGS sequence"/>
</dbReference>
<keyword evidence="2" id="KW-1185">Reference proteome</keyword>
<gene>
    <name evidence="1" type="ORF">F4827_001811</name>
</gene>
<dbReference type="InterPro" id="IPR024651">
    <property type="entry name" value="FAD-SLDH_ssu"/>
</dbReference>
<comment type="caution">
    <text evidence="1">The sequence shown here is derived from an EMBL/GenBank/DDBJ whole genome shotgun (WGS) entry which is preliminary data.</text>
</comment>
<proteinExistence type="predicted"/>
<protein>
    <recommendedName>
        <fullName evidence="3">Sorbitol dehydrogenase</fullName>
    </recommendedName>
</protein>
<accession>A0A7W9TV17</accession>